<dbReference type="Proteomes" id="UP000001591">
    <property type="component" value="Chromosome"/>
</dbReference>
<gene>
    <name evidence="1" type="ordered locus">RC1_2656</name>
</gene>
<name>B6IUU9_RHOCS</name>
<keyword evidence="2" id="KW-1185">Reference proteome</keyword>
<organism evidence="1 2">
    <name type="scientific">Rhodospirillum centenum (strain ATCC 51521 / SW)</name>
    <dbReference type="NCBI Taxonomy" id="414684"/>
    <lineage>
        <taxon>Bacteria</taxon>
        <taxon>Pseudomonadati</taxon>
        <taxon>Pseudomonadota</taxon>
        <taxon>Alphaproteobacteria</taxon>
        <taxon>Rhodospirillales</taxon>
        <taxon>Rhodospirillaceae</taxon>
        <taxon>Rhodospirillum</taxon>
    </lineage>
</organism>
<protein>
    <submittedName>
        <fullName evidence="1">Uncharacterized protein</fullName>
    </submittedName>
</protein>
<dbReference type="AlphaFoldDB" id="B6IUU9"/>
<dbReference type="KEGG" id="rce:RC1_2656"/>
<reference evidence="1 2" key="1">
    <citation type="journal article" date="2010" name="BMC Genomics">
        <title>Metabolic flexibility revealed in the genome of the cyst-forming alpha-1 proteobacterium Rhodospirillum centenum.</title>
        <authorList>
            <person name="Lu Y.K."/>
            <person name="Marden J."/>
            <person name="Han M."/>
            <person name="Swingley W.D."/>
            <person name="Mastrian S.D."/>
            <person name="Chowdhury S.R."/>
            <person name="Hao J."/>
            <person name="Helmy T."/>
            <person name="Kim S."/>
            <person name="Kurdoglu A.A."/>
            <person name="Matthies H.J."/>
            <person name="Rollo D."/>
            <person name="Stothard P."/>
            <person name="Blankenship R.E."/>
            <person name="Bauer C.E."/>
            <person name="Touchman J.W."/>
        </authorList>
    </citation>
    <scope>NUCLEOTIDE SEQUENCE [LARGE SCALE GENOMIC DNA]</scope>
    <source>
        <strain evidence="2">ATCC 51521 / SW</strain>
    </source>
</reference>
<accession>B6IUU9</accession>
<dbReference type="EMBL" id="CP000613">
    <property type="protein sequence ID" value="ACJ00031.1"/>
    <property type="molecule type" value="Genomic_DNA"/>
</dbReference>
<dbReference type="STRING" id="414684.RC1_2656"/>
<evidence type="ECO:0000313" key="2">
    <source>
        <dbReference type="Proteomes" id="UP000001591"/>
    </source>
</evidence>
<evidence type="ECO:0000313" key="1">
    <source>
        <dbReference type="EMBL" id="ACJ00031.1"/>
    </source>
</evidence>
<sequence>MPEQFKAGRTVQGFGSVADRWEGVNPTRVIGSPWRKQ</sequence>
<dbReference type="HOGENOM" id="CLU_3347904_0_0_5"/>
<proteinExistence type="predicted"/>